<name>A0ABR6QM27_9STAP</name>
<protein>
    <recommendedName>
        <fullName evidence="9">Heparin-sulfate lyase</fullName>
    </recommendedName>
</protein>
<dbReference type="SUPFAM" id="SSF53474">
    <property type="entry name" value="alpha/beta-Hydrolases"/>
    <property type="match status" value="1"/>
</dbReference>
<evidence type="ECO:0000256" key="1">
    <source>
        <dbReference type="ARBA" id="ARBA00004418"/>
    </source>
</evidence>
<sequence>MDKKARLKYIMPMTGNSTSKNKVEAADNILNNRIFNLSNFRDIHVDVENGWSTESDSRSLRRWLHTHIFLSDFTRAYAETKDEKYFTESFKLLTDWFKTFPIEKIDSIDPLAYHDEGTAIRLLFWFKYYNEFQNLMSEEQTNLFEEKIDELGNLLYQDDFYAGLNNHGMFQDMGLIAYTLFKFENFAGNIIFNKAMDRLVTYFKEVFTSEGIHKEHAPSYHVLLIYSLKQILQALEKIDYSDDRLEYLQDIFRKGEDYTINIIMPDFKLPNISDSTVINMSTIGRYRELFDSEEYKFITSAGKEGKAPSPLIKAYPETGYLIARNKWEKDAIYFLFLASYHMHYHKHTDDLSFILSKNGPIFVDAGPHSYNYKDPMTQYAYSQYGHSTLIVNDKSLPRTDYKFDDVYVENHSINDKDNEFVIQAKNQRYENVIHTRKVDGNLEEEIFAIKDIIKSNEHNQYQLLFQVNGNLKVIQNGSILSIFKNNSKIAEMEIKKIENMDNVSVEVIREKKWPQLMGYQFPKTETVEPLNTVMIEGFNKSTMKDVEIETIIRLKDFKITGSSSFERKEKVVVQGDISYVYENYGHDKLAVVFNAVHAPYKYPLESYDDFFDEKNYNVLYINDNQFKIGSSFIKGKSTSTIEADIESLIFSIINRDRYSLDDVLLFGRSKAGFAALYYGLKNGFRNIISFTPLSKIGDYYNRHEQYKDLLIHLADNNNPGNLIYLNNYLFNVSLRNYPYQSNIYIGIGEKDYHKKKHTLPIIEWLENNNIEFKYEEEKNLGYQDTKKFITNVLPELLK</sequence>
<dbReference type="InterPro" id="IPR012480">
    <property type="entry name" value="Hepar_II_III_C"/>
</dbReference>
<evidence type="ECO:0000256" key="2">
    <source>
        <dbReference type="ARBA" id="ARBA00022729"/>
    </source>
</evidence>
<dbReference type="Gene3D" id="1.50.10.100">
    <property type="entry name" value="Chondroitin AC/alginate lyase"/>
    <property type="match status" value="1"/>
</dbReference>
<dbReference type="Gene3D" id="2.70.98.70">
    <property type="match status" value="1"/>
</dbReference>
<organism evidence="7 8">
    <name type="scientific">Jeotgalicoccus coquinae</name>
    <dbReference type="NCBI Taxonomy" id="709509"/>
    <lineage>
        <taxon>Bacteria</taxon>
        <taxon>Bacillati</taxon>
        <taxon>Bacillota</taxon>
        <taxon>Bacilli</taxon>
        <taxon>Bacillales</taxon>
        <taxon>Staphylococcaceae</taxon>
        <taxon>Jeotgalicoccus</taxon>
    </lineage>
</organism>
<evidence type="ECO:0000259" key="5">
    <source>
        <dbReference type="Pfam" id="PF07940"/>
    </source>
</evidence>
<comment type="caution">
    <text evidence="7">The sequence shown here is derived from an EMBL/GenBank/DDBJ whole genome shotgun (WGS) entry which is preliminary data.</text>
</comment>
<dbReference type="InterPro" id="IPR029058">
    <property type="entry name" value="AB_hydrolase_fold"/>
</dbReference>
<evidence type="ECO:0000313" key="7">
    <source>
        <dbReference type="EMBL" id="MBB6422663.1"/>
    </source>
</evidence>
<dbReference type="Proteomes" id="UP000545588">
    <property type="component" value="Unassembled WGS sequence"/>
</dbReference>
<dbReference type="InterPro" id="IPR031680">
    <property type="entry name" value="Hepar_II_III_N"/>
</dbReference>
<evidence type="ECO:0008006" key="9">
    <source>
        <dbReference type="Google" id="ProtNLM"/>
    </source>
</evidence>
<evidence type="ECO:0000256" key="3">
    <source>
        <dbReference type="ARBA" id="ARBA00022764"/>
    </source>
</evidence>
<reference evidence="7 8" key="1">
    <citation type="submission" date="2020-08" db="EMBL/GenBank/DDBJ databases">
        <title>Genomic Encyclopedia of Type Strains, Phase IV (KMG-IV): sequencing the most valuable type-strain genomes for metagenomic binning, comparative biology and taxonomic classification.</title>
        <authorList>
            <person name="Goeker M."/>
        </authorList>
    </citation>
    <scope>NUCLEOTIDE SEQUENCE [LARGE SCALE GENOMIC DNA]</scope>
    <source>
        <strain evidence="7 8">DSM 22419</strain>
    </source>
</reference>
<dbReference type="PANTHER" id="PTHR39210">
    <property type="entry name" value="HEPARIN-SULFATE LYASE"/>
    <property type="match status" value="1"/>
</dbReference>
<dbReference type="EMBL" id="JACHFF010000001">
    <property type="protein sequence ID" value="MBB6422663.1"/>
    <property type="molecule type" value="Genomic_DNA"/>
</dbReference>
<dbReference type="RefSeq" id="WP_184281597.1">
    <property type="nucleotide sequence ID" value="NZ_BMCO01000001.1"/>
</dbReference>
<keyword evidence="3" id="KW-0574">Periplasm</keyword>
<dbReference type="Gene3D" id="3.40.50.1820">
    <property type="entry name" value="alpha/beta hydrolase"/>
    <property type="match status" value="1"/>
</dbReference>
<proteinExistence type="predicted"/>
<dbReference type="InterPro" id="IPR008929">
    <property type="entry name" value="Chondroitin_lyas"/>
</dbReference>
<evidence type="ECO:0000259" key="6">
    <source>
        <dbReference type="Pfam" id="PF16889"/>
    </source>
</evidence>
<dbReference type="SUPFAM" id="SSF48230">
    <property type="entry name" value="Chondroitin AC/alginate lyase"/>
    <property type="match status" value="1"/>
</dbReference>
<dbReference type="Pfam" id="PF16889">
    <property type="entry name" value="Hepar_II_III_N"/>
    <property type="match status" value="1"/>
</dbReference>
<gene>
    <name evidence="7" type="ORF">HNR41_000589</name>
</gene>
<dbReference type="Pfam" id="PF07940">
    <property type="entry name" value="Hepar_II_III_C"/>
    <property type="match status" value="1"/>
</dbReference>
<keyword evidence="4" id="KW-0456">Lyase</keyword>
<evidence type="ECO:0000313" key="8">
    <source>
        <dbReference type="Proteomes" id="UP000545588"/>
    </source>
</evidence>
<comment type="subcellular location">
    <subcellularLocation>
        <location evidence="1">Periplasm</location>
    </subcellularLocation>
</comment>
<accession>A0ABR6QM27</accession>
<keyword evidence="8" id="KW-1185">Reference proteome</keyword>
<keyword evidence="2" id="KW-0732">Signal</keyword>
<feature type="domain" description="Heparin-sulfate lyase N-terminal" evidence="6">
    <location>
        <begin position="16"/>
        <end position="290"/>
    </location>
</feature>
<evidence type="ECO:0000256" key="4">
    <source>
        <dbReference type="ARBA" id="ARBA00023239"/>
    </source>
</evidence>
<feature type="domain" description="Heparinase II/III-like C-terminal" evidence="5">
    <location>
        <begin position="309"/>
        <end position="479"/>
    </location>
</feature>
<dbReference type="PANTHER" id="PTHR39210:SF1">
    <property type="entry name" value="HEPARIN-SULFATE LYASE"/>
    <property type="match status" value="1"/>
</dbReference>